<protein>
    <recommendedName>
        <fullName evidence="7">Protein STPG4</fullName>
    </recommendedName>
</protein>
<dbReference type="GO" id="GO:0042585">
    <property type="term" value="C:germinal vesicle"/>
    <property type="evidence" value="ECO:0007669"/>
    <property type="project" value="TreeGrafter"/>
</dbReference>
<dbReference type="GO" id="GO:0044727">
    <property type="term" value="P:epigenetic programing of male pronucleus"/>
    <property type="evidence" value="ECO:0007669"/>
    <property type="project" value="TreeGrafter"/>
</dbReference>
<accession>A0A151NWP7</accession>
<organism evidence="5 6">
    <name type="scientific">Alligator mississippiensis</name>
    <name type="common">American alligator</name>
    <dbReference type="NCBI Taxonomy" id="8496"/>
    <lineage>
        <taxon>Eukaryota</taxon>
        <taxon>Metazoa</taxon>
        <taxon>Chordata</taxon>
        <taxon>Craniata</taxon>
        <taxon>Vertebrata</taxon>
        <taxon>Euteleostomi</taxon>
        <taxon>Archelosauria</taxon>
        <taxon>Archosauria</taxon>
        <taxon>Crocodylia</taxon>
        <taxon>Alligatoridae</taxon>
        <taxon>Alligatorinae</taxon>
        <taxon>Alligator</taxon>
    </lineage>
</organism>
<comment type="caution">
    <text evidence="5">The sequence shown here is derived from an EMBL/GenBank/DDBJ whole genome shotgun (WGS) entry which is preliminary data.</text>
</comment>
<comment type="subcellular location">
    <subcellularLocation>
        <location evidence="2">Cytoplasm</location>
    </subcellularLocation>
    <subcellularLocation>
        <location evidence="1">Nucleus</location>
    </subcellularLocation>
</comment>
<evidence type="ECO:0000256" key="2">
    <source>
        <dbReference type="ARBA" id="ARBA00004496"/>
    </source>
</evidence>
<proteinExistence type="predicted"/>
<dbReference type="eggNOG" id="ENOG502S008">
    <property type="taxonomic scope" value="Eukaryota"/>
</dbReference>
<dbReference type="PANTHER" id="PTHR35678">
    <property type="entry name" value="PROTEIN STPG4"/>
    <property type="match status" value="1"/>
</dbReference>
<evidence type="ECO:0000313" key="5">
    <source>
        <dbReference type="EMBL" id="KYO41218.1"/>
    </source>
</evidence>
<dbReference type="AlphaFoldDB" id="A0A151NWP7"/>
<evidence type="ECO:0000256" key="1">
    <source>
        <dbReference type="ARBA" id="ARBA00004123"/>
    </source>
</evidence>
<gene>
    <name evidence="5" type="ORF">Y1Q_0011058</name>
</gene>
<evidence type="ECO:0000313" key="6">
    <source>
        <dbReference type="Proteomes" id="UP000050525"/>
    </source>
</evidence>
<sequence>MLENHSAHARIPIEEKTKSLLEKPFDKEKKRTLHWGDRDTWWRLLLRLQCVTSPPTPSPGAYAVRDFLEEAQLNPVKPTYNFKGEGRKRPSIFHPKVDLSIPGVYTYMPPSFTDLARKRLATYSFKSTPRKSSNTLNFRDKDIDLAPGQYNLLPPEVPKFSAKQFMFRSAVQRCRSTYFTPGDKDPTLPIQAKEGPGPGEYEIKKEVLHPICSSFQSKVPRLLPIRSKIPGPGAYEPTRHFPEQPRTIESLGKEHSIFFSNTLGF</sequence>
<keyword evidence="6" id="KW-1185">Reference proteome</keyword>
<keyword evidence="4" id="KW-0539">Nucleus</keyword>
<name>A0A151NWP7_ALLMI</name>
<dbReference type="GO" id="GO:0042393">
    <property type="term" value="F:histone binding"/>
    <property type="evidence" value="ECO:0007669"/>
    <property type="project" value="TreeGrafter"/>
</dbReference>
<dbReference type="GO" id="GO:0001940">
    <property type="term" value="C:male pronucleus"/>
    <property type="evidence" value="ECO:0007669"/>
    <property type="project" value="TreeGrafter"/>
</dbReference>
<dbReference type="InterPro" id="IPR010736">
    <property type="entry name" value="SHIPPO-rpt"/>
</dbReference>
<dbReference type="GO" id="GO:0005737">
    <property type="term" value="C:cytoplasm"/>
    <property type="evidence" value="ECO:0007669"/>
    <property type="project" value="UniProtKB-SubCell"/>
</dbReference>
<dbReference type="GO" id="GO:0001939">
    <property type="term" value="C:female pronucleus"/>
    <property type="evidence" value="ECO:0007669"/>
    <property type="project" value="TreeGrafter"/>
</dbReference>
<dbReference type="PANTHER" id="PTHR35678:SF1">
    <property type="entry name" value="PROTEIN STPG4"/>
    <property type="match status" value="1"/>
</dbReference>
<reference evidence="5 6" key="1">
    <citation type="journal article" date="2012" name="Genome Biol.">
        <title>Sequencing three crocodilian genomes to illuminate the evolution of archosaurs and amniotes.</title>
        <authorList>
            <person name="St John J.A."/>
            <person name="Braun E.L."/>
            <person name="Isberg S.R."/>
            <person name="Miles L.G."/>
            <person name="Chong A.Y."/>
            <person name="Gongora J."/>
            <person name="Dalzell P."/>
            <person name="Moran C."/>
            <person name="Bed'hom B."/>
            <person name="Abzhanov A."/>
            <person name="Burgess S.C."/>
            <person name="Cooksey A.M."/>
            <person name="Castoe T.A."/>
            <person name="Crawford N.G."/>
            <person name="Densmore L.D."/>
            <person name="Drew J.C."/>
            <person name="Edwards S.V."/>
            <person name="Faircloth B.C."/>
            <person name="Fujita M.K."/>
            <person name="Greenwold M.J."/>
            <person name="Hoffmann F.G."/>
            <person name="Howard J.M."/>
            <person name="Iguchi T."/>
            <person name="Janes D.E."/>
            <person name="Khan S.Y."/>
            <person name="Kohno S."/>
            <person name="de Koning A.J."/>
            <person name="Lance S.L."/>
            <person name="McCarthy F.M."/>
            <person name="McCormack J.E."/>
            <person name="Merchant M.E."/>
            <person name="Peterson D.G."/>
            <person name="Pollock D.D."/>
            <person name="Pourmand N."/>
            <person name="Raney B.J."/>
            <person name="Roessler K.A."/>
            <person name="Sanford J.R."/>
            <person name="Sawyer R.H."/>
            <person name="Schmidt C.J."/>
            <person name="Triplett E.W."/>
            <person name="Tuberville T.D."/>
            <person name="Venegas-Anaya M."/>
            <person name="Howard J.T."/>
            <person name="Jarvis E.D."/>
            <person name="Guillette L.J.Jr."/>
            <person name="Glenn T.C."/>
            <person name="Green R.E."/>
            <person name="Ray D.A."/>
        </authorList>
    </citation>
    <scope>NUCLEOTIDE SEQUENCE [LARGE SCALE GENOMIC DNA]</scope>
    <source>
        <strain evidence="5">KSC_2009_1</strain>
    </source>
</reference>
<dbReference type="GO" id="GO:0003682">
    <property type="term" value="F:chromatin binding"/>
    <property type="evidence" value="ECO:0007669"/>
    <property type="project" value="TreeGrafter"/>
</dbReference>
<evidence type="ECO:0000256" key="3">
    <source>
        <dbReference type="ARBA" id="ARBA00022490"/>
    </source>
</evidence>
<evidence type="ECO:0008006" key="7">
    <source>
        <dbReference type="Google" id="ProtNLM"/>
    </source>
</evidence>
<dbReference type="EMBL" id="AKHW03001657">
    <property type="protein sequence ID" value="KYO41218.1"/>
    <property type="molecule type" value="Genomic_DNA"/>
</dbReference>
<dbReference type="Pfam" id="PF07004">
    <property type="entry name" value="SHIPPO-rpt"/>
    <property type="match status" value="3"/>
</dbReference>
<dbReference type="Proteomes" id="UP000050525">
    <property type="component" value="Unassembled WGS sequence"/>
</dbReference>
<keyword evidence="3" id="KW-0963">Cytoplasm</keyword>
<evidence type="ECO:0000256" key="4">
    <source>
        <dbReference type="ARBA" id="ARBA00023242"/>
    </source>
</evidence>